<reference evidence="9 10" key="1">
    <citation type="submission" date="2016-04" db="EMBL/GenBank/DDBJ databases">
        <authorList>
            <person name="Evans L.H."/>
            <person name="Alamgir A."/>
            <person name="Owens N."/>
            <person name="Weber N.D."/>
            <person name="Virtaneva K."/>
            <person name="Barbian K."/>
            <person name="Babar A."/>
            <person name="Rosenke K."/>
        </authorList>
    </citation>
    <scope>NUCLEOTIDE SEQUENCE [LARGE SCALE GENOMIC DNA]</scope>
    <source>
        <strain evidence="9 10">IFM 0406</strain>
    </source>
</reference>
<dbReference type="FunFam" id="1.10.630.10:FF:000018">
    <property type="entry name" value="Cytochrome P450 monooxygenase"/>
    <property type="match status" value="1"/>
</dbReference>
<dbReference type="RefSeq" id="WP_082871579.1">
    <property type="nucleotide sequence ID" value="NZ_JABMCZ010000001.1"/>
</dbReference>
<dbReference type="GO" id="GO:0004497">
    <property type="term" value="F:monooxygenase activity"/>
    <property type="evidence" value="ECO:0007669"/>
    <property type="project" value="UniProtKB-KW"/>
</dbReference>
<organism evidence="9 10">
    <name type="scientific">Nocardia terpenica</name>
    <dbReference type="NCBI Taxonomy" id="455432"/>
    <lineage>
        <taxon>Bacteria</taxon>
        <taxon>Bacillati</taxon>
        <taxon>Actinomycetota</taxon>
        <taxon>Actinomycetes</taxon>
        <taxon>Mycobacteriales</taxon>
        <taxon>Nocardiaceae</taxon>
        <taxon>Nocardia</taxon>
    </lineage>
</organism>
<evidence type="ECO:0000256" key="4">
    <source>
        <dbReference type="ARBA" id="ARBA00022723"/>
    </source>
</evidence>
<dbReference type="InterPro" id="IPR001128">
    <property type="entry name" value="Cyt_P450"/>
</dbReference>
<keyword evidence="3 8" id="KW-0349">Heme</keyword>
<keyword evidence="4 8" id="KW-0479">Metal-binding</keyword>
<comment type="similarity">
    <text evidence="2 8">Belongs to the cytochrome P450 family.</text>
</comment>
<sequence>MLTEEHAWRLPVVRDGAYDLPAVCRSMQQAGPIVPARTPNGKTVWVVTRHAEVRRVLADSRTTADRAHPNFPSFEQSADAPVLISGPNPFLVSMDPPAHTRARGDLKREFEERRIRDYAPVVEKIIAEAVGQLRAGPRPVDLVAEFALRVPSRVICELLGVPYADHDFFESRTPALIDNTVTPEQGRAAFGEIHEYLTGLVAAQEADPGDDIIGNYVRATRERGDYRREALVSHAFLLLIAGHETTANQIALSALALMQRPELREHLDGDPVRMASAVDEMLRYFTIVDTVSRVATADIEIGGVTIRAGDGIVALCTIANRDPDVYADPDELDLTRGSRRHLAFGFGPHQCLGQGLARLELELALRTLVTELPGMRLAVPATELEFKGTTSAFGVRRLPVTW</sequence>
<dbReference type="GO" id="GO:0005506">
    <property type="term" value="F:iron ion binding"/>
    <property type="evidence" value="ECO:0007669"/>
    <property type="project" value="InterPro"/>
</dbReference>
<dbReference type="InterPro" id="IPR036396">
    <property type="entry name" value="Cyt_P450_sf"/>
</dbReference>
<evidence type="ECO:0000256" key="3">
    <source>
        <dbReference type="ARBA" id="ARBA00022617"/>
    </source>
</evidence>
<evidence type="ECO:0000256" key="2">
    <source>
        <dbReference type="ARBA" id="ARBA00010617"/>
    </source>
</evidence>
<evidence type="ECO:0000256" key="7">
    <source>
        <dbReference type="ARBA" id="ARBA00023033"/>
    </source>
</evidence>
<keyword evidence="6 8" id="KW-0408">Iron</keyword>
<evidence type="ECO:0000313" key="9">
    <source>
        <dbReference type="EMBL" id="KZM73518.1"/>
    </source>
</evidence>
<dbReference type="STRING" id="455432.AWN90_33400"/>
<keyword evidence="7 8" id="KW-0503">Monooxygenase</keyword>
<dbReference type="Proteomes" id="UP000076512">
    <property type="component" value="Unassembled WGS sequence"/>
</dbReference>
<dbReference type="EMBL" id="LWGR01000007">
    <property type="protein sequence ID" value="KZM73518.1"/>
    <property type="molecule type" value="Genomic_DNA"/>
</dbReference>
<dbReference type="CDD" id="cd11030">
    <property type="entry name" value="CYP105-like"/>
    <property type="match status" value="1"/>
</dbReference>
<comment type="cofactor">
    <cofactor evidence="1">
        <name>heme</name>
        <dbReference type="ChEBI" id="CHEBI:30413"/>
    </cofactor>
</comment>
<dbReference type="PANTHER" id="PTHR46696">
    <property type="entry name" value="P450, PUTATIVE (EUROFUNG)-RELATED"/>
    <property type="match status" value="1"/>
</dbReference>
<dbReference type="GO" id="GO:0020037">
    <property type="term" value="F:heme binding"/>
    <property type="evidence" value="ECO:0007669"/>
    <property type="project" value="InterPro"/>
</dbReference>
<dbReference type="InterPro" id="IPR002397">
    <property type="entry name" value="Cyt_P450_B"/>
</dbReference>
<dbReference type="SUPFAM" id="SSF48264">
    <property type="entry name" value="Cytochrome P450"/>
    <property type="match status" value="1"/>
</dbReference>
<evidence type="ECO:0000256" key="6">
    <source>
        <dbReference type="ARBA" id="ARBA00023004"/>
    </source>
</evidence>
<comment type="caution">
    <text evidence="9">The sequence shown here is derived from an EMBL/GenBank/DDBJ whole genome shotgun (WGS) entry which is preliminary data.</text>
</comment>
<evidence type="ECO:0000256" key="5">
    <source>
        <dbReference type="ARBA" id="ARBA00023002"/>
    </source>
</evidence>
<dbReference type="Gene3D" id="1.10.630.10">
    <property type="entry name" value="Cytochrome P450"/>
    <property type="match status" value="1"/>
</dbReference>
<gene>
    <name evidence="9" type="ORF">AWN90_33400</name>
</gene>
<accession>A0A161XIJ0</accession>
<evidence type="ECO:0000256" key="1">
    <source>
        <dbReference type="ARBA" id="ARBA00001971"/>
    </source>
</evidence>
<protein>
    <recommendedName>
        <fullName evidence="11">Cytochrome P450</fullName>
    </recommendedName>
</protein>
<dbReference type="PANTHER" id="PTHR46696:SF1">
    <property type="entry name" value="CYTOCHROME P450 YJIB-RELATED"/>
    <property type="match status" value="1"/>
</dbReference>
<name>A0A161XIJ0_9NOCA</name>
<evidence type="ECO:0008006" key="11">
    <source>
        <dbReference type="Google" id="ProtNLM"/>
    </source>
</evidence>
<dbReference type="InterPro" id="IPR017972">
    <property type="entry name" value="Cyt_P450_CS"/>
</dbReference>
<evidence type="ECO:0000256" key="8">
    <source>
        <dbReference type="RuleBase" id="RU000461"/>
    </source>
</evidence>
<evidence type="ECO:0000313" key="10">
    <source>
        <dbReference type="Proteomes" id="UP000076512"/>
    </source>
</evidence>
<proteinExistence type="inferred from homology"/>
<dbReference type="PRINTS" id="PR00385">
    <property type="entry name" value="P450"/>
</dbReference>
<keyword evidence="5 8" id="KW-0560">Oxidoreductase</keyword>
<dbReference type="Pfam" id="PF00067">
    <property type="entry name" value="p450"/>
    <property type="match status" value="1"/>
</dbReference>
<dbReference type="GO" id="GO:0016705">
    <property type="term" value="F:oxidoreductase activity, acting on paired donors, with incorporation or reduction of molecular oxygen"/>
    <property type="evidence" value="ECO:0007669"/>
    <property type="project" value="InterPro"/>
</dbReference>
<dbReference type="AlphaFoldDB" id="A0A161XIJ0"/>
<keyword evidence="10" id="KW-1185">Reference proteome</keyword>
<dbReference type="PROSITE" id="PS00086">
    <property type="entry name" value="CYTOCHROME_P450"/>
    <property type="match status" value="1"/>
</dbReference>
<dbReference type="PRINTS" id="PR00359">
    <property type="entry name" value="BP450"/>
</dbReference>
<dbReference type="OrthoDB" id="3664945at2"/>